<dbReference type="EMBL" id="CADCVS010000248">
    <property type="protein sequence ID" value="CAA9500127.1"/>
    <property type="molecule type" value="Genomic_DNA"/>
</dbReference>
<proteinExistence type="predicted"/>
<sequence length="63" mass="6521">RSAARAAVGAGVVGLVVHTWLYAAFLEDPLAWALLGVGVALARDPARREARERRADPAAAVAA</sequence>
<evidence type="ECO:0000313" key="2">
    <source>
        <dbReference type="EMBL" id="CAA9500127.1"/>
    </source>
</evidence>
<name>A0A6J4SIC2_9ACTN</name>
<evidence type="ECO:0000256" key="1">
    <source>
        <dbReference type="SAM" id="Phobius"/>
    </source>
</evidence>
<accession>A0A6J4SIC2</accession>
<feature type="transmembrane region" description="Helical" evidence="1">
    <location>
        <begin position="7"/>
        <end position="23"/>
    </location>
</feature>
<dbReference type="AlphaFoldDB" id="A0A6J4SIC2"/>
<feature type="non-terminal residue" evidence="2">
    <location>
        <position position="1"/>
    </location>
</feature>
<keyword evidence="1" id="KW-0472">Membrane</keyword>
<organism evidence="2">
    <name type="scientific">uncultured Solirubrobacteraceae bacterium</name>
    <dbReference type="NCBI Taxonomy" id="1162706"/>
    <lineage>
        <taxon>Bacteria</taxon>
        <taxon>Bacillati</taxon>
        <taxon>Actinomycetota</taxon>
        <taxon>Thermoleophilia</taxon>
        <taxon>Solirubrobacterales</taxon>
        <taxon>Solirubrobacteraceae</taxon>
        <taxon>environmental samples</taxon>
    </lineage>
</organism>
<keyword evidence="1" id="KW-0812">Transmembrane</keyword>
<reference evidence="2" key="1">
    <citation type="submission" date="2020-02" db="EMBL/GenBank/DDBJ databases">
        <authorList>
            <person name="Meier V. D."/>
        </authorList>
    </citation>
    <scope>NUCLEOTIDE SEQUENCE</scope>
    <source>
        <strain evidence="2">AVDCRST_MAG30</strain>
    </source>
</reference>
<keyword evidence="1" id="KW-1133">Transmembrane helix</keyword>
<gene>
    <name evidence="2" type="ORF">AVDCRST_MAG30-1856</name>
</gene>
<protein>
    <submittedName>
        <fullName evidence="2">Uncharacterized protein</fullName>
    </submittedName>
</protein>